<dbReference type="PANTHER" id="PTHR24421:SF10">
    <property type="entry name" value="NITRATE_NITRITE SENSOR PROTEIN NARQ"/>
    <property type="match status" value="1"/>
</dbReference>
<comment type="caution">
    <text evidence="12">The sequence shown here is derived from an EMBL/GenBank/DDBJ whole genome shotgun (WGS) entry which is preliminary data.</text>
</comment>
<dbReference type="Proteomes" id="UP001501637">
    <property type="component" value="Unassembled WGS sequence"/>
</dbReference>
<evidence type="ECO:0000313" key="12">
    <source>
        <dbReference type="EMBL" id="GAA3109996.1"/>
    </source>
</evidence>
<keyword evidence="6 12" id="KW-0418">Kinase</keyword>
<feature type="transmembrane region" description="Helical" evidence="9">
    <location>
        <begin position="6"/>
        <end position="28"/>
    </location>
</feature>
<dbReference type="InterPro" id="IPR055558">
    <property type="entry name" value="DUF7134"/>
</dbReference>
<dbReference type="Gene3D" id="1.20.5.1930">
    <property type="match status" value="1"/>
</dbReference>
<keyword evidence="9" id="KW-0812">Transmembrane</keyword>
<keyword evidence="5" id="KW-0547">Nucleotide-binding</keyword>
<keyword evidence="4" id="KW-0808">Transferase</keyword>
<feature type="domain" description="Signal transduction histidine kinase subgroup 3 dimerisation and phosphoacceptor" evidence="10">
    <location>
        <begin position="175"/>
        <end position="238"/>
    </location>
</feature>
<keyword evidence="9" id="KW-0472">Membrane</keyword>
<dbReference type="CDD" id="cd16917">
    <property type="entry name" value="HATPase_UhpB-NarQ-NarX-like"/>
    <property type="match status" value="1"/>
</dbReference>
<dbReference type="GO" id="GO:0016301">
    <property type="term" value="F:kinase activity"/>
    <property type="evidence" value="ECO:0007669"/>
    <property type="project" value="UniProtKB-KW"/>
</dbReference>
<name>A0ABP6MHD4_9ACTN</name>
<keyword evidence="3" id="KW-0597">Phosphoprotein</keyword>
<feature type="transmembrane region" description="Helical" evidence="9">
    <location>
        <begin position="93"/>
        <end position="111"/>
    </location>
</feature>
<reference evidence="13" key="1">
    <citation type="journal article" date="2019" name="Int. J. Syst. Evol. Microbiol.">
        <title>The Global Catalogue of Microorganisms (GCM) 10K type strain sequencing project: providing services to taxonomists for standard genome sequencing and annotation.</title>
        <authorList>
            <consortium name="The Broad Institute Genomics Platform"/>
            <consortium name="The Broad Institute Genome Sequencing Center for Infectious Disease"/>
            <person name="Wu L."/>
            <person name="Ma J."/>
        </authorList>
    </citation>
    <scope>NUCLEOTIDE SEQUENCE [LARGE SCALE GENOMIC DNA]</scope>
    <source>
        <strain evidence="13">JCM 9092</strain>
    </source>
</reference>
<evidence type="ECO:0000256" key="1">
    <source>
        <dbReference type="ARBA" id="ARBA00000085"/>
    </source>
</evidence>
<protein>
    <recommendedName>
        <fullName evidence="2">histidine kinase</fullName>
        <ecNumber evidence="2">2.7.13.3</ecNumber>
    </recommendedName>
</protein>
<feature type="domain" description="DUF7134" evidence="11">
    <location>
        <begin position="9"/>
        <end position="147"/>
    </location>
</feature>
<dbReference type="InterPro" id="IPR036890">
    <property type="entry name" value="HATPase_C_sf"/>
</dbReference>
<dbReference type="EC" id="2.7.13.3" evidence="2"/>
<comment type="catalytic activity">
    <reaction evidence="1">
        <text>ATP + protein L-histidine = ADP + protein N-phospho-L-histidine.</text>
        <dbReference type="EC" id="2.7.13.3"/>
    </reaction>
</comment>
<evidence type="ECO:0000259" key="10">
    <source>
        <dbReference type="Pfam" id="PF07730"/>
    </source>
</evidence>
<organism evidence="12 13">
    <name type="scientific">Streptomyces rectiviolaceus</name>
    <dbReference type="NCBI Taxonomy" id="332591"/>
    <lineage>
        <taxon>Bacteria</taxon>
        <taxon>Bacillati</taxon>
        <taxon>Actinomycetota</taxon>
        <taxon>Actinomycetes</taxon>
        <taxon>Kitasatosporales</taxon>
        <taxon>Streptomycetaceae</taxon>
        <taxon>Streptomyces</taxon>
    </lineage>
</organism>
<dbReference type="InterPro" id="IPR011712">
    <property type="entry name" value="Sig_transdc_His_kin_sub3_dim/P"/>
</dbReference>
<evidence type="ECO:0000256" key="6">
    <source>
        <dbReference type="ARBA" id="ARBA00022777"/>
    </source>
</evidence>
<dbReference type="EMBL" id="BAAAUG010000060">
    <property type="protein sequence ID" value="GAA3109996.1"/>
    <property type="molecule type" value="Genomic_DNA"/>
</dbReference>
<feature type="transmembrane region" description="Helical" evidence="9">
    <location>
        <begin position="35"/>
        <end position="52"/>
    </location>
</feature>
<proteinExistence type="predicted"/>
<evidence type="ECO:0000256" key="3">
    <source>
        <dbReference type="ARBA" id="ARBA00022553"/>
    </source>
</evidence>
<dbReference type="SUPFAM" id="SSF55874">
    <property type="entry name" value="ATPase domain of HSP90 chaperone/DNA topoisomerase II/histidine kinase"/>
    <property type="match status" value="1"/>
</dbReference>
<dbReference type="RefSeq" id="WP_344521958.1">
    <property type="nucleotide sequence ID" value="NZ_BAAAUG010000060.1"/>
</dbReference>
<sequence>MTAWKKVPAGAIDAALVALAAFDVWWTLEQNAADTAVLVLAVGVLACGALFLRRRFPLTVFALTVLASLVLDIQAASVVALYTVAERSRNRRLLAACAVASAAASSVPLPPSHFAEIHDTWTLVYFGYLLATAAAPVLLGQLIQARRDLSLRLAEVEEAREHERQLHAQAVLARERAQLAREMHDVVAHQVSLIAVRAGALQVAAPDPDTQEAARTIRSLSVGTLDELRHMVTLLRASTGGATELTPQPTLADLHQLVANSAIRSTLTGELPTDITTTAQRTVYRTVQEALTNVRKHAPGATAAVHLFHHDAEFGVMVTNTRASRPPLPLPSSHQGLIGLAERAELLHGSFSAGPLPDGGYRVVLEIPVGTEGP</sequence>
<evidence type="ECO:0000313" key="13">
    <source>
        <dbReference type="Proteomes" id="UP001501637"/>
    </source>
</evidence>
<dbReference type="InterPro" id="IPR050482">
    <property type="entry name" value="Sensor_HK_TwoCompSys"/>
</dbReference>
<dbReference type="PANTHER" id="PTHR24421">
    <property type="entry name" value="NITRATE/NITRITE SENSOR PROTEIN NARX-RELATED"/>
    <property type="match status" value="1"/>
</dbReference>
<keyword evidence="9" id="KW-1133">Transmembrane helix</keyword>
<dbReference type="Pfam" id="PF07730">
    <property type="entry name" value="HisKA_3"/>
    <property type="match status" value="1"/>
</dbReference>
<keyword evidence="8" id="KW-0902">Two-component regulatory system</keyword>
<evidence type="ECO:0000256" key="4">
    <source>
        <dbReference type="ARBA" id="ARBA00022679"/>
    </source>
</evidence>
<evidence type="ECO:0000256" key="8">
    <source>
        <dbReference type="ARBA" id="ARBA00023012"/>
    </source>
</evidence>
<dbReference type="Gene3D" id="3.30.565.10">
    <property type="entry name" value="Histidine kinase-like ATPase, C-terminal domain"/>
    <property type="match status" value="1"/>
</dbReference>
<keyword evidence="13" id="KW-1185">Reference proteome</keyword>
<gene>
    <name evidence="12" type="ORF">GCM10010449_35560</name>
</gene>
<evidence type="ECO:0000256" key="9">
    <source>
        <dbReference type="SAM" id="Phobius"/>
    </source>
</evidence>
<evidence type="ECO:0000256" key="7">
    <source>
        <dbReference type="ARBA" id="ARBA00022840"/>
    </source>
</evidence>
<keyword evidence="7" id="KW-0067">ATP-binding</keyword>
<dbReference type="Pfam" id="PF23539">
    <property type="entry name" value="DUF7134"/>
    <property type="match status" value="1"/>
</dbReference>
<feature type="transmembrane region" description="Helical" evidence="9">
    <location>
        <begin position="123"/>
        <end position="143"/>
    </location>
</feature>
<evidence type="ECO:0000256" key="2">
    <source>
        <dbReference type="ARBA" id="ARBA00012438"/>
    </source>
</evidence>
<feature type="transmembrane region" description="Helical" evidence="9">
    <location>
        <begin position="58"/>
        <end position="81"/>
    </location>
</feature>
<evidence type="ECO:0000256" key="5">
    <source>
        <dbReference type="ARBA" id="ARBA00022741"/>
    </source>
</evidence>
<evidence type="ECO:0000259" key="11">
    <source>
        <dbReference type="Pfam" id="PF23539"/>
    </source>
</evidence>
<accession>A0ABP6MHD4</accession>